<dbReference type="EMBL" id="JBHSWG010000001">
    <property type="protein sequence ID" value="MFC6759769.1"/>
    <property type="molecule type" value="Genomic_DNA"/>
</dbReference>
<name>A0ABW2B252_9RHOB</name>
<protein>
    <submittedName>
        <fullName evidence="2">Transglutaminase domain-containing protein</fullName>
    </submittedName>
</protein>
<proteinExistence type="predicted"/>
<evidence type="ECO:0000259" key="1">
    <source>
        <dbReference type="SMART" id="SM00460"/>
    </source>
</evidence>
<dbReference type="SMART" id="SM00460">
    <property type="entry name" value="TGc"/>
    <property type="match status" value="1"/>
</dbReference>
<sequence length="266" mass="28846">MQIQISHTTEYLYTAPVSYALQKVRLRPLSSAVQEVIDWNIVVKGGKVENQYLDHYGNHVDLVSLDPGGQALSIMASGTVETKNASGVLGQIYTRAPLWHFREPTLSTEPGPEIRDISGILKGYDNPLDGLHGLSAAILERVPYVLGNTHSHTTAEEALTGGGGGVCQDHAQIFISAARVAGIPARYVSGYLMMNDRVDQDATHAWAEAHVDGLGWVGFDISNGYSPDERYVRIAIGRDARDASPIEGLRLGSAEEELIVSLQVQQ</sequence>
<dbReference type="PANTHER" id="PTHR33490:SF6">
    <property type="entry name" value="SLL1049 PROTEIN"/>
    <property type="match status" value="1"/>
</dbReference>
<dbReference type="Proteomes" id="UP001596353">
    <property type="component" value="Unassembled WGS sequence"/>
</dbReference>
<dbReference type="Gene3D" id="3.10.620.30">
    <property type="match status" value="1"/>
</dbReference>
<dbReference type="SUPFAM" id="SSF54001">
    <property type="entry name" value="Cysteine proteinases"/>
    <property type="match status" value="1"/>
</dbReference>
<dbReference type="PANTHER" id="PTHR33490">
    <property type="entry name" value="BLR5614 PROTEIN-RELATED"/>
    <property type="match status" value="1"/>
</dbReference>
<evidence type="ECO:0000313" key="3">
    <source>
        <dbReference type="Proteomes" id="UP001596353"/>
    </source>
</evidence>
<dbReference type="Pfam" id="PF08379">
    <property type="entry name" value="Bact_transglu_N"/>
    <property type="match status" value="1"/>
</dbReference>
<keyword evidence="3" id="KW-1185">Reference proteome</keyword>
<comment type="caution">
    <text evidence="2">The sequence shown here is derived from an EMBL/GenBank/DDBJ whole genome shotgun (WGS) entry which is preliminary data.</text>
</comment>
<organism evidence="2 3">
    <name type="scientific">Sulfitobacter porphyrae</name>
    <dbReference type="NCBI Taxonomy" id="1246864"/>
    <lineage>
        <taxon>Bacteria</taxon>
        <taxon>Pseudomonadati</taxon>
        <taxon>Pseudomonadota</taxon>
        <taxon>Alphaproteobacteria</taxon>
        <taxon>Rhodobacterales</taxon>
        <taxon>Roseobacteraceae</taxon>
        <taxon>Sulfitobacter</taxon>
    </lineage>
</organism>
<dbReference type="InterPro" id="IPR002931">
    <property type="entry name" value="Transglutaminase-like"/>
</dbReference>
<evidence type="ECO:0000313" key="2">
    <source>
        <dbReference type="EMBL" id="MFC6759769.1"/>
    </source>
</evidence>
<dbReference type="InterPro" id="IPR038765">
    <property type="entry name" value="Papain-like_cys_pep_sf"/>
</dbReference>
<dbReference type="InterPro" id="IPR013589">
    <property type="entry name" value="Bac_transglu_N"/>
</dbReference>
<dbReference type="Pfam" id="PF01841">
    <property type="entry name" value="Transglut_core"/>
    <property type="match status" value="1"/>
</dbReference>
<feature type="domain" description="Transglutaminase-like" evidence="1">
    <location>
        <begin position="159"/>
        <end position="223"/>
    </location>
</feature>
<accession>A0ABW2B252</accession>
<reference evidence="3" key="1">
    <citation type="journal article" date="2019" name="Int. J. Syst. Evol. Microbiol.">
        <title>The Global Catalogue of Microorganisms (GCM) 10K type strain sequencing project: providing services to taxonomists for standard genome sequencing and annotation.</title>
        <authorList>
            <consortium name="The Broad Institute Genomics Platform"/>
            <consortium name="The Broad Institute Genome Sequencing Center for Infectious Disease"/>
            <person name="Wu L."/>
            <person name="Ma J."/>
        </authorList>
    </citation>
    <scope>NUCLEOTIDE SEQUENCE [LARGE SCALE GENOMIC DNA]</scope>
    <source>
        <strain evidence="3">CCUG 66188</strain>
    </source>
</reference>
<gene>
    <name evidence="2" type="ORF">ACFQFQ_10110</name>
</gene>